<dbReference type="PANTHER" id="PTHR41259:SF1">
    <property type="entry name" value="DOUBLE-STRAND BREAK REPAIR RAD50 ATPASE, PUTATIVE-RELATED"/>
    <property type="match status" value="1"/>
</dbReference>
<dbReference type="Gene3D" id="3.40.50.300">
    <property type="entry name" value="P-loop containing nucleotide triphosphate hydrolases"/>
    <property type="match status" value="2"/>
</dbReference>
<evidence type="ECO:0000259" key="3">
    <source>
        <dbReference type="Pfam" id="PF13514"/>
    </source>
</evidence>
<dbReference type="RefSeq" id="WP_377554393.1">
    <property type="nucleotide sequence ID" value="NZ_JBHUHQ010000002.1"/>
</dbReference>
<proteinExistence type="predicted"/>
<evidence type="ECO:0000256" key="1">
    <source>
        <dbReference type="SAM" id="Coils"/>
    </source>
</evidence>
<feature type="domain" description="YhaN AAA" evidence="3">
    <location>
        <begin position="1"/>
        <end position="199"/>
    </location>
</feature>
<evidence type="ECO:0000313" key="5">
    <source>
        <dbReference type="Proteomes" id="UP001597383"/>
    </source>
</evidence>
<comment type="caution">
    <text evidence="4">The sequence shown here is derived from an EMBL/GenBank/DDBJ whole genome shotgun (WGS) entry which is preliminary data.</text>
</comment>
<dbReference type="InterPro" id="IPR038734">
    <property type="entry name" value="YhaN_AAA"/>
</dbReference>
<dbReference type="EMBL" id="JBHUHQ010000002">
    <property type="protein sequence ID" value="MFD2042780.1"/>
    <property type="molecule type" value="Genomic_DNA"/>
</dbReference>
<keyword evidence="2" id="KW-0472">Membrane</keyword>
<feature type="coiled-coil region" evidence="1">
    <location>
        <begin position="663"/>
        <end position="711"/>
    </location>
</feature>
<feature type="transmembrane region" description="Helical" evidence="2">
    <location>
        <begin position="493"/>
        <end position="510"/>
    </location>
</feature>
<keyword evidence="2" id="KW-1133">Transmembrane helix</keyword>
<feature type="coiled-coil region" evidence="1">
    <location>
        <begin position="328"/>
        <end position="415"/>
    </location>
</feature>
<organism evidence="4 5">
    <name type="scientific">Ornithinibacillus salinisoli</name>
    <dbReference type="NCBI Taxonomy" id="1848459"/>
    <lineage>
        <taxon>Bacteria</taxon>
        <taxon>Bacillati</taxon>
        <taxon>Bacillota</taxon>
        <taxon>Bacilli</taxon>
        <taxon>Bacillales</taxon>
        <taxon>Bacillaceae</taxon>
        <taxon>Ornithinibacillus</taxon>
    </lineage>
</organism>
<accession>A0ABW4VY15</accession>
<feature type="coiled-coil region" evidence="1">
    <location>
        <begin position="770"/>
        <end position="804"/>
    </location>
</feature>
<gene>
    <name evidence="4" type="ORF">ACFSJF_00455</name>
</gene>
<dbReference type="InterPro" id="IPR027417">
    <property type="entry name" value="P-loop_NTPase"/>
</dbReference>
<sequence>MKLLQATVHGFAKWVDFNVDFEKYPFTVIYGKNESGKSSLNNFILFMLFGLPPKMRTFYRPKTSSKMGGRLTIFDPNVGEFTIERMDETRNGAAICYTPDGKVYDENWLRERLNGMTLETYQSIFSFSALDLATIRSMKEENMGEVLLSIGLTGSSHINTIEKRLDNKLAELFKPYGKKPIINHHLQALQEQHRSLIDLQQEESTYRNKKTDILELTTEMNQVAESLHKDKEKEILLEKKLQALPEIHEYYTYSSQLADLPQDLVFPEDGINRLQALKEKVIPLQSEMSVLKTTEQKHRDQRSVLEKSLDEKQHYESASHILDRYTHYKENKKELNKLQAASQKLNLRIEAELRDLSIGLSSEDLYHLHFPYHIEKSWTDCKNSREQLKNEQKKLQEEEKLIENKQQYIEAQVQEIQGNLLPHDKRSLLEEKLNDYKENKILEKLKQEETDKEQKWLHNKRNTEKQTKTYLLLFTCIAIVAGITSFFMEAIVLRSIAVICILLGISQWIWSRRALKKMEKFLAKTSYVISQKPITDHEKDEFIQMLQRDEDNNKEQKSLHEQLKAIDIQHIQLDEKRTVYQENEKRLQGKILEQRELFPFLKVVDVTYWPEIYHALKNVLRMHQEKEELEKQAAHISNGLTTFTTEVEAFLKEENMVEIPNNLELQLRLIEEERNSIDKMKLEMQQIDQLLVENEKQQQELRQKNRIFEKEIHSLFIGAEVEDEDAYYKRANQLKQKHEWETLRERIVRKYQVIFSKDQWDDFLVETPKQSNLELELEQVREKKAEAEKKLHEMHQQLADIKADLINMESSDSYSKKIHQFHMQKEQVKEFAKEWAIYKTAKELLIETKRTYRNKYLSRVMEQTAEYFQEITGGTYINVYAPTADKLFLVEHKDHIRYTVNELSQGTIDQLYVSLRLAIGEVMTEKDKIPFIIDDAFVHFDAVRTDRVMKILAQIANKQQVILFSCKQEIMESRQANIIKLTNLVPLMENK</sequence>
<keyword evidence="2" id="KW-0812">Transmembrane</keyword>
<keyword evidence="1" id="KW-0175">Coiled coil</keyword>
<keyword evidence="5" id="KW-1185">Reference proteome</keyword>
<evidence type="ECO:0000313" key="4">
    <source>
        <dbReference type="EMBL" id="MFD2042780.1"/>
    </source>
</evidence>
<evidence type="ECO:0000256" key="2">
    <source>
        <dbReference type="SAM" id="Phobius"/>
    </source>
</evidence>
<dbReference type="PANTHER" id="PTHR41259">
    <property type="entry name" value="DOUBLE-STRAND BREAK REPAIR RAD50 ATPASE, PUTATIVE-RELATED"/>
    <property type="match status" value="1"/>
</dbReference>
<dbReference type="SUPFAM" id="SSF52540">
    <property type="entry name" value="P-loop containing nucleoside triphosphate hydrolases"/>
    <property type="match status" value="1"/>
</dbReference>
<dbReference type="Proteomes" id="UP001597383">
    <property type="component" value="Unassembled WGS sequence"/>
</dbReference>
<name>A0ABW4VY15_9BACI</name>
<dbReference type="Pfam" id="PF13514">
    <property type="entry name" value="AAA_27"/>
    <property type="match status" value="1"/>
</dbReference>
<protein>
    <submittedName>
        <fullName evidence="4">AAA family ATPase</fullName>
    </submittedName>
</protein>
<reference evidence="5" key="1">
    <citation type="journal article" date="2019" name="Int. J. Syst. Evol. Microbiol.">
        <title>The Global Catalogue of Microorganisms (GCM) 10K type strain sequencing project: providing services to taxonomists for standard genome sequencing and annotation.</title>
        <authorList>
            <consortium name="The Broad Institute Genomics Platform"/>
            <consortium name="The Broad Institute Genome Sequencing Center for Infectious Disease"/>
            <person name="Wu L."/>
            <person name="Ma J."/>
        </authorList>
    </citation>
    <scope>NUCLEOTIDE SEQUENCE [LARGE SCALE GENOMIC DNA]</scope>
    <source>
        <strain evidence="5">R28</strain>
    </source>
</reference>
<feature type="transmembrane region" description="Helical" evidence="2">
    <location>
        <begin position="470"/>
        <end position="487"/>
    </location>
</feature>